<dbReference type="SMART" id="SM01110">
    <property type="entry name" value="Cutinase"/>
    <property type="match status" value="1"/>
</dbReference>
<evidence type="ECO:0000256" key="2">
    <source>
        <dbReference type="ARBA" id="ARBA00007534"/>
    </source>
</evidence>
<evidence type="ECO:0000256" key="11">
    <source>
        <dbReference type="PIRSR" id="PIRSR611150-2"/>
    </source>
</evidence>
<evidence type="ECO:0000256" key="12">
    <source>
        <dbReference type="RuleBase" id="RU361263"/>
    </source>
</evidence>
<evidence type="ECO:0000256" key="9">
    <source>
        <dbReference type="ARBA" id="ARBA00034045"/>
    </source>
</evidence>
<dbReference type="SUPFAM" id="SSF53474">
    <property type="entry name" value="alpha/beta-Hydrolases"/>
    <property type="match status" value="1"/>
</dbReference>
<evidence type="ECO:0000313" key="15">
    <source>
        <dbReference type="Proteomes" id="UP000295083"/>
    </source>
</evidence>
<dbReference type="GO" id="GO:0050525">
    <property type="term" value="F:cutinase activity"/>
    <property type="evidence" value="ECO:0007669"/>
    <property type="project" value="UniProtKB-UniRule"/>
</dbReference>
<evidence type="ECO:0000313" key="14">
    <source>
        <dbReference type="EMBL" id="TDZ40630.1"/>
    </source>
</evidence>
<evidence type="ECO:0000256" key="1">
    <source>
        <dbReference type="ARBA" id="ARBA00004613"/>
    </source>
</evidence>
<feature type="active site" description="Nucleophile" evidence="10">
    <location>
        <position position="235"/>
    </location>
</feature>
<feature type="disulfide bond" evidence="11">
    <location>
        <begin position="283"/>
        <end position="290"/>
    </location>
</feature>
<dbReference type="InterPro" id="IPR043579">
    <property type="entry name" value="CUTINASE_2"/>
</dbReference>
<feature type="signal peptide" evidence="12">
    <location>
        <begin position="1"/>
        <end position="19"/>
    </location>
</feature>
<name>A0A4R8QQH8_9PEZI</name>
<dbReference type="Proteomes" id="UP000295083">
    <property type="component" value="Unassembled WGS sequence"/>
</dbReference>
<dbReference type="Gene3D" id="3.40.50.1820">
    <property type="entry name" value="alpha/beta hydrolase"/>
    <property type="match status" value="1"/>
</dbReference>
<keyword evidence="5 12" id="KW-0964">Secreted</keyword>
<comment type="caution">
    <text evidence="14">The sequence shown here is derived from an EMBL/GenBank/DDBJ whole genome shotgun (WGS) entry which is preliminary data.</text>
</comment>
<sequence>MRPTLMLLSAAVLGQQVVGLSLPNGRGVEEGDLTTTQRTSDERDSTTTKRIVETGDLTIKNLVVDELDSAEKHVEKRDLSGLLSGALDILEAAPGVVNEVVNTTIRVVRALKETVDENGILQNDLNTMLGLNVTTGLPTNRSTAVACPDVAVIFARGTNEPGNVGFLTGPPFFDALRTYMNGTGSIAVQGVNNYPAQPAGFFAGGSKNGASFMAEVASRTRAMCPNTRITMSGYSQGSQVARLAIAQLAPDVRAKVSSVVLFGDPLGGQAVEGVDGTRLLVVCHTGDNICQGGTLILDPHLNYSLDAPTAALFVMQRSNLGLASRDAQNEGMGGTMVGKVQDIMEAFKQS</sequence>
<dbReference type="Pfam" id="PF01083">
    <property type="entry name" value="Cutinase"/>
    <property type="match status" value="1"/>
</dbReference>
<dbReference type="EC" id="3.1.1.74" evidence="3 12"/>
<comment type="similarity">
    <text evidence="2 12">Belongs to the cutinase family.</text>
</comment>
<dbReference type="InterPro" id="IPR011150">
    <property type="entry name" value="Cutinase_monf"/>
</dbReference>
<evidence type="ECO:0000256" key="7">
    <source>
        <dbReference type="ARBA" id="ARBA00022801"/>
    </source>
</evidence>
<evidence type="ECO:0000256" key="10">
    <source>
        <dbReference type="PIRSR" id="PIRSR611150-1"/>
    </source>
</evidence>
<accession>A0A4R8QQH8</accession>
<comment type="subcellular location">
    <subcellularLocation>
        <location evidence="1 12">Secreted</location>
    </subcellularLocation>
</comment>
<organism evidence="14 15">
    <name type="scientific">Colletotrichum spinosum</name>
    <dbReference type="NCBI Taxonomy" id="1347390"/>
    <lineage>
        <taxon>Eukaryota</taxon>
        <taxon>Fungi</taxon>
        <taxon>Dikarya</taxon>
        <taxon>Ascomycota</taxon>
        <taxon>Pezizomycotina</taxon>
        <taxon>Sordariomycetes</taxon>
        <taxon>Hypocreomycetidae</taxon>
        <taxon>Glomerellales</taxon>
        <taxon>Glomerellaceae</taxon>
        <taxon>Colletotrichum</taxon>
        <taxon>Colletotrichum orbiculare species complex</taxon>
    </lineage>
</organism>
<comment type="catalytic activity">
    <reaction evidence="9 12">
        <text>cutin + H2O = cutin monomers.</text>
        <dbReference type="EC" id="3.1.1.74"/>
    </reaction>
</comment>
<dbReference type="PANTHER" id="PTHR48250">
    <property type="entry name" value="CUTINASE 2-RELATED"/>
    <property type="match status" value="1"/>
</dbReference>
<dbReference type="AlphaFoldDB" id="A0A4R8QQH8"/>
<feature type="chain" id="PRO_5020980605" description="Cutinase" evidence="12">
    <location>
        <begin position="20"/>
        <end position="350"/>
    </location>
</feature>
<evidence type="ECO:0000256" key="3">
    <source>
        <dbReference type="ARBA" id="ARBA00013095"/>
    </source>
</evidence>
<keyword evidence="4 12" id="KW-0719">Serine esterase</keyword>
<dbReference type="PROSITE" id="PS00931">
    <property type="entry name" value="CUTINASE_2"/>
    <property type="match status" value="1"/>
</dbReference>
<feature type="disulfide bond" evidence="11">
    <location>
        <begin position="147"/>
        <end position="224"/>
    </location>
</feature>
<keyword evidence="7 12" id="KW-0378">Hydrolase</keyword>
<comment type="function">
    <text evidence="12">Catalyzes the hydrolysis of complex carboxylic polyesters found in the cell wall of plants. Degrades cutin, a macromolecule that forms the structure of the plant cuticle.</text>
</comment>
<dbReference type="InterPro" id="IPR000675">
    <property type="entry name" value="Cutinase/axe"/>
</dbReference>
<reference evidence="14 15" key="1">
    <citation type="submission" date="2018-11" db="EMBL/GenBank/DDBJ databases">
        <title>Genome sequence and assembly of Colletotrichum spinosum.</title>
        <authorList>
            <person name="Gan P."/>
            <person name="Shirasu K."/>
        </authorList>
    </citation>
    <scope>NUCLEOTIDE SEQUENCE [LARGE SCALE GENOMIC DNA]</scope>
    <source>
        <strain evidence="14 15">CBS 515.97</strain>
    </source>
</reference>
<keyword evidence="6 12" id="KW-0732">Signal</keyword>
<feature type="active site" evidence="10">
    <location>
        <position position="287"/>
    </location>
</feature>
<evidence type="ECO:0000256" key="13">
    <source>
        <dbReference type="SAM" id="MobiDB-lite"/>
    </source>
</evidence>
<proteinExistence type="inferred from homology"/>
<dbReference type="PROSITE" id="PS00155">
    <property type="entry name" value="CUTINASE_1"/>
    <property type="match status" value="1"/>
</dbReference>
<dbReference type="InterPro" id="IPR043580">
    <property type="entry name" value="CUTINASE_1"/>
</dbReference>
<dbReference type="GO" id="GO:0005576">
    <property type="term" value="C:extracellular region"/>
    <property type="evidence" value="ECO:0007669"/>
    <property type="project" value="UniProtKB-SubCell"/>
</dbReference>
<dbReference type="PANTHER" id="PTHR48250:SF1">
    <property type="entry name" value="CUTINASE"/>
    <property type="match status" value="1"/>
</dbReference>
<evidence type="ECO:0000256" key="5">
    <source>
        <dbReference type="ARBA" id="ARBA00022525"/>
    </source>
</evidence>
<protein>
    <recommendedName>
        <fullName evidence="3 12">Cutinase</fullName>
        <ecNumber evidence="3 12">3.1.1.74</ecNumber>
    </recommendedName>
</protein>
<feature type="active site" description="Proton donor/acceptor" evidence="10">
    <location>
        <position position="300"/>
    </location>
</feature>
<keyword evidence="8 11" id="KW-1015">Disulfide bond</keyword>
<evidence type="ECO:0000256" key="8">
    <source>
        <dbReference type="ARBA" id="ARBA00023157"/>
    </source>
</evidence>
<keyword evidence="15" id="KW-1185">Reference proteome</keyword>
<dbReference type="PRINTS" id="PR00129">
    <property type="entry name" value="CUTINASE"/>
</dbReference>
<dbReference type="GO" id="GO:0016052">
    <property type="term" value="P:carbohydrate catabolic process"/>
    <property type="evidence" value="ECO:0007669"/>
    <property type="project" value="TreeGrafter"/>
</dbReference>
<dbReference type="InterPro" id="IPR029058">
    <property type="entry name" value="AB_hydrolase_fold"/>
</dbReference>
<dbReference type="EMBL" id="QAPG01000004">
    <property type="protein sequence ID" value="TDZ40630.1"/>
    <property type="molecule type" value="Genomic_DNA"/>
</dbReference>
<evidence type="ECO:0000256" key="6">
    <source>
        <dbReference type="ARBA" id="ARBA00022729"/>
    </source>
</evidence>
<feature type="region of interest" description="Disordered" evidence="13">
    <location>
        <begin position="24"/>
        <end position="47"/>
    </location>
</feature>
<evidence type="ECO:0000256" key="4">
    <source>
        <dbReference type="ARBA" id="ARBA00022487"/>
    </source>
</evidence>
<gene>
    <name evidence="14" type="primary">CUTI-1</name>
    <name evidence="14" type="ORF">C8035_v005506</name>
</gene>